<feature type="transmembrane region" description="Helical" evidence="8">
    <location>
        <begin position="166"/>
        <end position="188"/>
    </location>
</feature>
<dbReference type="EMBL" id="HBFD01003170">
    <property type="protein sequence ID" value="CAD8716908.1"/>
    <property type="molecule type" value="Transcribed_RNA"/>
</dbReference>
<evidence type="ECO:0008006" key="10">
    <source>
        <dbReference type="Google" id="ProtNLM"/>
    </source>
</evidence>
<comment type="subcellular location">
    <subcellularLocation>
        <location evidence="1">Membrane</location>
        <topology evidence="1">Multi-pass membrane protein</topology>
    </subcellularLocation>
</comment>
<feature type="compositionally biased region" description="Polar residues" evidence="7">
    <location>
        <begin position="309"/>
        <end position="319"/>
    </location>
</feature>
<evidence type="ECO:0000313" key="9">
    <source>
        <dbReference type="EMBL" id="CAD8716908.1"/>
    </source>
</evidence>
<proteinExistence type="inferred from homology"/>
<dbReference type="InterPro" id="IPR000425">
    <property type="entry name" value="MIP"/>
</dbReference>
<accession>A0A7S0SW36</accession>
<comment type="similarity">
    <text evidence="2 6">Belongs to the MIP/aquaporin (TC 1.A.8) family.</text>
</comment>
<dbReference type="PRINTS" id="PR00783">
    <property type="entry name" value="MINTRINSICP"/>
</dbReference>
<feature type="region of interest" description="Disordered" evidence="7">
    <location>
        <begin position="294"/>
        <end position="330"/>
    </location>
</feature>
<protein>
    <recommendedName>
        <fullName evidence="10">Aquaporin</fullName>
    </recommendedName>
</protein>
<evidence type="ECO:0000256" key="2">
    <source>
        <dbReference type="ARBA" id="ARBA00006175"/>
    </source>
</evidence>
<keyword evidence="3 6" id="KW-0812">Transmembrane</keyword>
<reference evidence="9" key="1">
    <citation type="submission" date="2021-01" db="EMBL/GenBank/DDBJ databases">
        <authorList>
            <person name="Corre E."/>
            <person name="Pelletier E."/>
            <person name="Niang G."/>
            <person name="Scheremetjew M."/>
            <person name="Finn R."/>
            <person name="Kale V."/>
            <person name="Holt S."/>
            <person name="Cochrane G."/>
            <person name="Meng A."/>
            <person name="Brown T."/>
            <person name="Cohen L."/>
        </authorList>
    </citation>
    <scope>NUCLEOTIDE SEQUENCE</scope>
    <source>
        <strain evidence="9">UTEXLB2642</strain>
    </source>
</reference>
<evidence type="ECO:0000256" key="1">
    <source>
        <dbReference type="ARBA" id="ARBA00004141"/>
    </source>
</evidence>
<keyword evidence="4 8" id="KW-1133">Transmembrane helix</keyword>
<feature type="transmembrane region" description="Helical" evidence="8">
    <location>
        <begin position="200"/>
        <end position="219"/>
    </location>
</feature>
<dbReference type="PANTHER" id="PTHR19139">
    <property type="entry name" value="AQUAPORIN TRANSPORTER"/>
    <property type="match status" value="1"/>
</dbReference>
<name>A0A7S0SW36_9STRA</name>
<dbReference type="InterPro" id="IPR023271">
    <property type="entry name" value="Aquaporin-like"/>
</dbReference>
<dbReference type="GO" id="GO:0015250">
    <property type="term" value="F:water channel activity"/>
    <property type="evidence" value="ECO:0007669"/>
    <property type="project" value="TreeGrafter"/>
</dbReference>
<evidence type="ECO:0000256" key="4">
    <source>
        <dbReference type="ARBA" id="ARBA00022989"/>
    </source>
</evidence>
<gene>
    <name evidence="9" type="ORF">CNEB1095_LOCUS2081</name>
</gene>
<feature type="transmembrane region" description="Helical" evidence="8">
    <location>
        <begin position="54"/>
        <end position="74"/>
    </location>
</feature>
<feature type="transmembrane region" description="Helical" evidence="8">
    <location>
        <begin position="250"/>
        <end position="270"/>
    </location>
</feature>
<evidence type="ECO:0000256" key="5">
    <source>
        <dbReference type="ARBA" id="ARBA00023136"/>
    </source>
</evidence>
<evidence type="ECO:0000256" key="8">
    <source>
        <dbReference type="SAM" id="Phobius"/>
    </source>
</evidence>
<organism evidence="9">
    <name type="scientific">Chromulina nebulosa</name>
    <dbReference type="NCBI Taxonomy" id="96789"/>
    <lineage>
        <taxon>Eukaryota</taxon>
        <taxon>Sar</taxon>
        <taxon>Stramenopiles</taxon>
        <taxon>Ochrophyta</taxon>
        <taxon>Chrysophyceae</taxon>
        <taxon>Chromulinales</taxon>
        <taxon>Chromulinaceae</taxon>
        <taxon>Chromulina</taxon>
    </lineage>
</organism>
<dbReference type="Gene3D" id="1.20.1080.10">
    <property type="entry name" value="Glycerol uptake facilitator protein"/>
    <property type="match status" value="1"/>
</dbReference>
<evidence type="ECO:0000256" key="3">
    <source>
        <dbReference type="ARBA" id="ARBA00022692"/>
    </source>
</evidence>
<feature type="transmembrane region" description="Helical" evidence="8">
    <location>
        <begin position="80"/>
        <end position="100"/>
    </location>
</feature>
<evidence type="ECO:0000256" key="6">
    <source>
        <dbReference type="RuleBase" id="RU000477"/>
    </source>
</evidence>
<dbReference type="InterPro" id="IPR034294">
    <property type="entry name" value="Aquaporin_transptr"/>
</dbReference>
<keyword evidence="5 8" id="KW-0472">Membrane</keyword>
<dbReference type="Pfam" id="PF00230">
    <property type="entry name" value="MIP"/>
    <property type="match status" value="1"/>
</dbReference>
<evidence type="ECO:0000256" key="7">
    <source>
        <dbReference type="SAM" id="MobiDB-lite"/>
    </source>
</evidence>
<keyword evidence="6" id="KW-0813">Transport</keyword>
<dbReference type="AlphaFoldDB" id="A0A7S0SW36"/>
<dbReference type="SUPFAM" id="SSF81338">
    <property type="entry name" value="Aquaporin-like"/>
    <property type="match status" value="1"/>
</dbReference>
<sequence>MAHFKIPGALYGTELFKVPYTNYYVPDYVQHGKVKLLLGEKIDYKFKRACAAEFIAMMFFIVICCGCAMVTLNLANPNLMMVAVSFGFGIMCLAQFVGPLSGGHINCAVTFGLFIGGRVSFFRLVGYTFSQMAGATLGAFFLWSIFGNHWPAARAFGSNSWDESVFSGGQVFLAEMMGTMLLVYNVFATIDIPTEGGGPLGVYPIAMSVMVAHLFLLPIDGCSINPTRSFGPSLVAAMAGINGKYYHQQYMFWFAPMIGAALTAAIYEYAPLKPKKREGKESLADAVFLSSVKREDDQEDISGDKLPTTVENKSYSKVDTAQVDEIDPDL</sequence>
<dbReference type="GO" id="GO:0005886">
    <property type="term" value="C:plasma membrane"/>
    <property type="evidence" value="ECO:0007669"/>
    <property type="project" value="TreeGrafter"/>
</dbReference>
<feature type="transmembrane region" description="Helical" evidence="8">
    <location>
        <begin position="121"/>
        <end position="146"/>
    </location>
</feature>
<dbReference type="PANTHER" id="PTHR19139:SF199">
    <property type="entry name" value="MIP17260P"/>
    <property type="match status" value="1"/>
</dbReference>